<gene>
    <name evidence="5" type="ORF">UU14_C0029G0004</name>
</gene>
<dbReference type="PROSITE" id="PS00211">
    <property type="entry name" value="ABC_TRANSPORTER_1"/>
    <property type="match status" value="1"/>
</dbReference>
<dbReference type="CDD" id="cd03255">
    <property type="entry name" value="ABC_MJ0796_LolCDE_FtsE"/>
    <property type="match status" value="1"/>
</dbReference>
<dbReference type="InterPro" id="IPR017911">
    <property type="entry name" value="MacB-like_ATP-bd"/>
</dbReference>
<dbReference type="InterPro" id="IPR027417">
    <property type="entry name" value="P-loop_NTPase"/>
</dbReference>
<evidence type="ECO:0000313" key="6">
    <source>
        <dbReference type="Proteomes" id="UP000034664"/>
    </source>
</evidence>
<name>A0A0G0VH72_9BACT</name>
<proteinExistence type="predicted"/>
<dbReference type="InterPro" id="IPR003439">
    <property type="entry name" value="ABC_transporter-like_ATP-bd"/>
</dbReference>
<reference evidence="5 6" key="1">
    <citation type="journal article" date="2015" name="Nature">
        <title>rRNA introns, odd ribosomes, and small enigmatic genomes across a large radiation of phyla.</title>
        <authorList>
            <person name="Brown C.T."/>
            <person name="Hug L.A."/>
            <person name="Thomas B.C."/>
            <person name="Sharon I."/>
            <person name="Castelle C.J."/>
            <person name="Singh A."/>
            <person name="Wilkins M.J."/>
            <person name="Williams K.H."/>
            <person name="Banfield J.F."/>
        </authorList>
    </citation>
    <scope>NUCLEOTIDE SEQUENCE [LARGE SCALE GENOMIC DNA]</scope>
</reference>
<dbReference type="InterPro" id="IPR015854">
    <property type="entry name" value="ABC_transpr_LolD-like"/>
</dbReference>
<evidence type="ECO:0000259" key="4">
    <source>
        <dbReference type="PROSITE" id="PS50893"/>
    </source>
</evidence>
<dbReference type="Proteomes" id="UP000034664">
    <property type="component" value="Unassembled WGS sequence"/>
</dbReference>
<dbReference type="AlphaFoldDB" id="A0A0G0VH72"/>
<evidence type="ECO:0000256" key="1">
    <source>
        <dbReference type="ARBA" id="ARBA00022448"/>
    </source>
</evidence>
<dbReference type="Gene3D" id="3.40.50.300">
    <property type="entry name" value="P-loop containing nucleotide triphosphate hydrolases"/>
    <property type="match status" value="1"/>
</dbReference>
<organism evidence="5 6">
    <name type="scientific">Candidatus Roizmanbacteria bacterium GW2011_GWB1_40_7</name>
    <dbReference type="NCBI Taxonomy" id="1618482"/>
    <lineage>
        <taxon>Bacteria</taxon>
        <taxon>Candidatus Roizmaniibacteriota</taxon>
    </lineage>
</organism>
<evidence type="ECO:0000256" key="3">
    <source>
        <dbReference type="ARBA" id="ARBA00022840"/>
    </source>
</evidence>
<dbReference type="SMART" id="SM00382">
    <property type="entry name" value="AAA"/>
    <property type="match status" value="1"/>
</dbReference>
<keyword evidence="3" id="KW-0067">ATP-binding</keyword>
<comment type="caution">
    <text evidence="5">The sequence shown here is derived from an EMBL/GenBank/DDBJ whole genome shotgun (WGS) entry which is preliminary data.</text>
</comment>
<dbReference type="GO" id="GO:0098796">
    <property type="term" value="C:membrane protein complex"/>
    <property type="evidence" value="ECO:0007669"/>
    <property type="project" value="UniProtKB-ARBA"/>
</dbReference>
<dbReference type="Pfam" id="PF00005">
    <property type="entry name" value="ABC_tran"/>
    <property type="match status" value="1"/>
</dbReference>
<dbReference type="EMBL" id="LBZM01000029">
    <property type="protein sequence ID" value="KKR71395.1"/>
    <property type="molecule type" value="Genomic_DNA"/>
</dbReference>
<keyword evidence="1" id="KW-0813">Transport</keyword>
<dbReference type="GO" id="GO:0005524">
    <property type="term" value="F:ATP binding"/>
    <property type="evidence" value="ECO:0007669"/>
    <property type="project" value="UniProtKB-KW"/>
</dbReference>
<dbReference type="SUPFAM" id="SSF52540">
    <property type="entry name" value="P-loop containing nucleoside triphosphate hydrolases"/>
    <property type="match status" value="1"/>
</dbReference>
<feature type="domain" description="ABC transporter" evidence="4">
    <location>
        <begin position="7"/>
        <end position="223"/>
    </location>
</feature>
<evidence type="ECO:0000313" key="5">
    <source>
        <dbReference type="EMBL" id="KKR71395.1"/>
    </source>
</evidence>
<dbReference type="PANTHER" id="PTHR24220:SF86">
    <property type="entry name" value="ABC TRANSPORTER ABCH.1"/>
    <property type="match status" value="1"/>
</dbReference>
<dbReference type="InterPro" id="IPR003593">
    <property type="entry name" value="AAA+_ATPase"/>
</dbReference>
<evidence type="ECO:0000256" key="2">
    <source>
        <dbReference type="ARBA" id="ARBA00022741"/>
    </source>
</evidence>
<dbReference type="GO" id="GO:0022857">
    <property type="term" value="F:transmembrane transporter activity"/>
    <property type="evidence" value="ECO:0007669"/>
    <property type="project" value="UniProtKB-ARBA"/>
</dbReference>
<accession>A0A0G0VH72</accession>
<dbReference type="GO" id="GO:0016887">
    <property type="term" value="F:ATP hydrolysis activity"/>
    <property type="evidence" value="ECO:0007669"/>
    <property type="project" value="InterPro"/>
</dbReference>
<dbReference type="PROSITE" id="PS50893">
    <property type="entry name" value="ABC_TRANSPORTER_2"/>
    <property type="match status" value="1"/>
</dbReference>
<protein>
    <submittedName>
        <fullName evidence="5">ABC transporter related protein</fullName>
    </submittedName>
</protein>
<dbReference type="PANTHER" id="PTHR24220">
    <property type="entry name" value="IMPORT ATP-BINDING PROTEIN"/>
    <property type="match status" value="1"/>
</dbReference>
<keyword evidence="2" id="KW-0547">Nucleotide-binding</keyword>
<dbReference type="GO" id="GO:0005886">
    <property type="term" value="C:plasma membrane"/>
    <property type="evidence" value="ECO:0007669"/>
    <property type="project" value="TreeGrafter"/>
</dbReference>
<dbReference type="InterPro" id="IPR017871">
    <property type="entry name" value="ABC_transporter-like_CS"/>
</dbReference>
<dbReference type="FunFam" id="3.40.50.300:FF:000032">
    <property type="entry name" value="Export ABC transporter ATP-binding protein"/>
    <property type="match status" value="1"/>
</dbReference>
<sequence length="224" mass="24579">MNSSPLIQLTDLEKTYHSPAGDYKALKGISLTITAGEFVSIMGPSGSGKSTLMHIMGALDSPTAGSYRLNGKDISSYNDDQLAEIRNKEIGFIFQSFNLLPRTTVLKNVERPMVYAGIVSAERTRRAMEALERMHISDKANNLSNHISGGQIQRVAIARALIMNPSLLLADEPTGNLDTATSHEIMKIIVDMNKQGKTIVVITHEEDIARFAKRKIRLVDGRIG</sequence>